<protein>
    <submittedName>
        <fullName evidence="2">Nucleotide modification associated domain 1</fullName>
    </submittedName>
</protein>
<evidence type="ECO:0000259" key="1">
    <source>
        <dbReference type="Pfam" id="PF07659"/>
    </source>
</evidence>
<dbReference type="InterPro" id="IPR011630">
    <property type="entry name" value="DUF1599"/>
</dbReference>
<evidence type="ECO:0000313" key="2">
    <source>
        <dbReference type="EMBL" id="DAD84057.1"/>
    </source>
</evidence>
<dbReference type="EMBL" id="BK014951">
    <property type="protein sequence ID" value="DAD84057.1"/>
    <property type="molecule type" value="Genomic_DNA"/>
</dbReference>
<dbReference type="Pfam" id="PF07659">
    <property type="entry name" value="DUF1599"/>
    <property type="match status" value="1"/>
</dbReference>
<feature type="domain" description="Nucleotide modification associated" evidence="1">
    <location>
        <begin position="23"/>
        <end position="85"/>
    </location>
</feature>
<reference evidence="2" key="1">
    <citation type="journal article" date="2021" name="Proc. Natl. Acad. Sci. U.S.A.">
        <title>A Catalog of Tens of Thousands of Viruses from Human Metagenomes Reveals Hidden Associations with Chronic Diseases.</title>
        <authorList>
            <person name="Tisza M.J."/>
            <person name="Buck C.B."/>
        </authorList>
    </citation>
    <scope>NUCLEOTIDE SEQUENCE</scope>
    <source>
        <strain evidence="2">Ct0yq10</strain>
    </source>
</reference>
<name>A0A8S5MP29_9CAUD</name>
<proteinExistence type="predicted"/>
<sequence>MTKLTPQKMHDAHKELQEIFVKKNTDYGNSFEESLKKHGLIAAIVRMEDKMSRLNTLSKQEALVSDESLIDTLKDLSNYALMSAVWLEGTKKEADFLNKVNQAITTSPLTATLDSVNPNLSPAAMVDNTR</sequence>
<accession>A0A8S5MP29</accession>
<organism evidence="2">
    <name type="scientific">Siphoviridae sp. ct0yq10</name>
    <dbReference type="NCBI Taxonomy" id="2826270"/>
    <lineage>
        <taxon>Viruses</taxon>
        <taxon>Duplodnaviria</taxon>
        <taxon>Heunggongvirae</taxon>
        <taxon>Uroviricota</taxon>
        <taxon>Caudoviricetes</taxon>
    </lineage>
</organism>